<proteinExistence type="inferred from homology"/>
<dbReference type="InterPro" id="IPR035901">
    <property type="entry name" value="GIY-YIG_endonuc_sf"/>
</dbReference>
<reference evidence="3" key="2">
    <citation type="submission" date="2023-01" db="EMBL/GenBank/DDBJ databases">
        <title>Draft genome sequence of Maritalea porphyrae strain NBRC 107169.</title>
        <authorList>
            <person name="Sun Q."/>
            <person name="Mori K."/>
        </authorList>
    </citation>
    <scope>NUCLEOTIDE SEQUENCE</scope>
    <source>
        <strain evidence="3">NBRC 107169</strain>
    </source>
</reference>
<gene>
    <name evidence="3" type="ORF">GCM10007879_31200</name>
</gene>
<evidence type="ECO:0000256" key="1">
    <source>
        <dbReference type="ARBA" id="ARBA00007435"/>
    </source>
</evidence>
<organism evidence="3 4">
    <name type="scientific">Maritalea porphyrae</name>
    <dbReference type="NCBI Taxonomy" id="880732"/>
    <lineage>
        <taxon>Bacteria</taxon>
        <taxon>Pseudomonadati</taxon>
        <taxon>Pseudomonadota</taxon>
        <taxon>Alphaproteobacteria</taxon>
        <taxon>Hyphomicrobiales</taxon>
        <taxon>Devosiaceae</taxon>
        <taxon>Maritalea</taxon>
    </lineage>
</organism>
<dbReference type="RefSeq" id="WP_284365973.1">
    <property type="nucleotide sequence ID" value="NZ_BSNI01000002.1"/>
</dbReference>
<dbReference type="PROSITE" id="PS50164">
    <property type="entry name" value="GIY_YIG"/>
    <property type="match status" value="1"/>
</dbReference>
<comment type="similarity">
    <text evidence="1">Belongs to the UPF0213 family.</text>
</comment>
<feature type="domain" description="GIY-YIG" evidence="2">
    <location>
        <begin position="1"/>
        <end position="77"/>
    </location>
</feature>
<keyword evidence="4" id="KW-1185">Reference proteome</keyword>
<comment type="caution">
    <text evidence="3">The sequence shown here is derived from an EMBL/GenBank/DDBJ whole genome shotgun (WGS) entry which is preliminary data.</text>
</comment>
<dbReference type="PANTHER" id="PTHR34477:SF5">
    <property type="entry name" value="BSL5627 PROTEIN"/>
    <property type="match status" value="1"/>
</dbReference>
<sequence>MSGFVYIMASKKNGTIYVGVTSDLVRRVWEHREAVSDGFTKEHNIKLLVHFERFDEIGAAISREKNLKKWNREWKVRLIEKSNPNWNDLYASVCG</sequence>
<dbReference type="EMBL" id="BSNI01000002">
    <property type="protein sequence ID" value="GLQ18871.1"/>
    <property type="molecule type" value="Genomic_DNA"/>
</dbReference>
<name>A0ABQ5UUQ2_9HYPH</name>
<dbReference type="Gene3D" id="3.40.1440.10">
    <property type="entry name" value="GIY-YIG endonuclease"/>
    <property type="match status" value="1"/>
</dbReference>
<evidence type="ECO:0000313" key="4">
    <source>
        <dbReference type="Proteomes" id="UP001161405"/>
    </source>
</evidence>
<dbReference type="Pfam" id="PF01541">
    <property type="entry name" value="GIY-YIG"/>
    <property type="match status" value="1"/>
</dbReference>
<protein>
    <submittedName>
        <fullName evidence="3">Nuclease</fullName>
    </submittedName>
</protein>
<dbReference type="InterPro" id="IPR000305">
    <property type="entry name" value="GIY-YIG_endonuc"/>
</dbReference>
<dbReference type="PANTHER" id="PTHR34477">
    <property type="entry name" value="UPF0213 PROTEIN YHBQ"/>
    <property type="match status" value="1"/>
</dbReference>
<dbReference type="CDD" id="cd10448">
    <property type="entry name" value="GIY-YIG_unchar_3"/>
    <property type="match status" value="1"/>
</dbReference>
<reference evidence="3" key="1">
    <citation type="journal article" date="2014" name="Int. J. Syst. Evol. Microbiol.">
        <title>Complete genome of a new Firmicutes species belonging to the dominant human colonic microbiota ('Ruminococcus bicirculans') reveals two chromosomes and a selective capacity to utilize plant glucans.</title>
        <authorList>
            <consortium name="NISC Comparative Sequencing Program"/>
            <person name="Wegmann U."/>
            <person name="Louis P."/>
            <person name="Goesmann A."/>
            <person name="Henrissat B."/>
            <person name="Duncan S.H."/>
            <person name="Flint H.J."/>
        </authorList>
    </citation>
    <scope>NUCLEOTIDE SEQUENCE</scope>
    <source>
        <strain evidence="3">NBRC 107169</strain>
    </source>
</reference>
<evidence type="ECO:0000313" key="3">
    <source>
        <dbReference type="EMBL" id="GLQ18871.1"/>
    </source>
</evidence>
<dbReference type="SMART" id="SM00465">
    <property type="entry name" value="GIYc"/>
    <property type="match status" value="1"/>
</dbReference>
<evidence type="ECO:0000259" key="2">
    <source>
        <dbReference type="PROSITE" id="PS50164"/>
    </source>
</evidence>
<accession>A0ABQ5UUQ2</accession>
<dbReference type="Proteomes" id="UP001161405">
    <property type="component" value="Unassembled WGS sequence"/>
</dbReference>
<dbReference type="InterPro" id="IPR050190">
    <property type="entry name" value="UPF0213_domain"/>
</dbReference>
<dbReference type="SUPFAM" id="SSF82771">
    <property type="entry name" value="GIY-YIG endonuclease"/>
    <property type="match status" value="1"/>
</dbReference>